<dbReference type="AlphaFoldDB" id="A0ABD0RQH2"/>
<sequence>MRLWCLAVMVVLYMGLRKHKKKDTLMSSKEDIRDNVIHYDDEGGGEEDTQAFDIGTLRNPKGIKETAQLQKIRSEDEADRASACMSNEDSEDIRAYIHHCLLENSTPPYDSLVTYAYEGEGSVAESLSSIESWVLEPKEDYRNLCDWGPRFKTLAGIFKEHECKDTEKAENEAHAEALNDRLD</sequence>
<keyword evidence="6" id="KW-0677">Repeat</keyword>
<evidence type="ECO:0000256" key="12">
    <source>
        <dbReference type="ARBA" id="ARBA00023180"/>
    </source>
</evidence>
<proteinExistence type="predicted"/>
<keyword evidence="9" id="KW-0965">Cell junction</keyword>
<dbReference type="Pfam" id="PF01049">
    <property type="entry name" value="CADH_Y-type_LIR"/>
    <property type="match status" value="1"/>
</dbReference>
<dbReference type="InterPro" id="IPR000233">
    <property type="entry name" value="Cadherin_Y-type_LIR"/>
</dbReference>
<reference evidence="16 17" key="1">
    <citation type="submission" date="2024-05" db="EMBL/GenBank/DDBJ databases">
        <title>Genome sequencing and assembly of Indian major carp, Cirrhinus mrigala (Hamilton, 1822).</title>
        <authorList>
            <person name="Mohindra V."/>
            <person name="Chowdhury L.M."/>
            <person name="Lal K."/>
            <person name="Jena J.K."/>
        </authorList>
    </citation>
    <scope>NUCLEOTIDE SEQUENCE [LARGE SCALE GENOMIC DNA]</scope>
    <source>
        <strain evidence="16">CM1030</strain>
        <tissue evidence="16">Blood</tissue>
    </source>
</reference>
<accession>A0ABD0RQH2</accession>
<evidence type="ECO:0000256" key="4">
    <source>
        <dbReference type="ARBA" id="ARBA00022692"/>
    </source>
</evidence>
<evidence type="ECO:0000256" key="1">
    <source>
        <dbReference type="ARBA" id="ARBA00004251"/>
    </source>
</evidence>
<dbReference type="GO" id="GO:0002009">
    <property type="term" value="P:morphogenesis of an epithelium"/>
    <property type="evidence" value="ECO:0007669"/>
    <property type="project" value="UniProtKB-ARBA"/>
</dbReference>
<gene>
    <name evidence="16" type="ORF">M9458_003970</name>
</gene>
<keyword evidence="3" id="KW-1003">Cell membrane</keyword>
<dbReference type="PANTHER" id="PTHR24027:SF96">
    <property type="entry name" value="CADHERIN-12"/>
    <property type="match status" value="1"/>
</dbReference>
<evidence type="ECO:0000256" key="8">
    <source>
        <dbReference type="ARBA" id="ARBA00022889"/>
    </source>
</evidence>
<comment type="subcellular location">
    <subcellularLocation>
        <location evidence="2">Cell junction</location>
        <location evidence="2">Adherens junction</location>
    </subcellularLocation>
    <subcellularLocation>
        <location evidence="1">Cell membrane</location>
        <topology evidence="1">Single-pass type I membrane protein</topology>
    </subcellularLocation>
</comment>
<dbReference type="FunFam" id="4.10.900.10:FF:000001">
    <property type="entry name" value="Cadherin 2"/>
    <property type="match status" value="1"/>
</dbReference>
<organism evidence="16 17">
    <name type="scientific">Cirrhinus mrigala</name>
    <name type="common">Mrigala</name>
    <dbReference type="NCBI Taxonomy" id="683832"/>
    <lineage>
        <taxon>Eukaryota</taxon>
        <taxon>Metazoa</taxon>
        <taxon>Chordata</taxon>
        <taxon>Craniata</taxon>
        <taxon>Vertebrata</taxon>
        <taxon>Euteleostomi</taxon>
        <taxon>Actinopterygii</taxon>
        <taxon>Neopterygii</taxon>
        <taxon>Teleostei</taxon>
        <taxon>Ostariophysi</taxon>
        <taxon>Cypriniformes</taxon>
        <taxon>Cyprinidae</taxon>
        <taxon>Labeoninae</taxon>
        <taxon>Labeonini</taxon>
        <taxon>Cirrhinus</taxon>
    </lineage>
</organism>
<dbReference type="GO" id="GO:0005912">
    <property type="term" value="C:adherens junction"/>
    <property type="evidence" value="ECO:0007669"/>
    <property type="project" value="UniProtKB-SubCell"/>
</dbReference>
<evidence type="ECO:0000259" key="15">
    <source>
        <dbReference type="Pfam" id="PF01049"/>
    </source>
</evidence>
<dbReference type="InterPro" id="IPR039808">
    <property type="entry name" value="Cadherin"/>
</dbReference>
<keyword evidence="12" id="KW-0325">Glycoprotein</keyword>
<keyword evidence="11" id="KW-0472">Membrane</keyword>
<evidence type="ECO:0000256" key="11">
    <source>
        <dbReference type="ARBA" id="ARBA00023136"/>
    </source>
</evidence>
<dbReference type="GO" id="GO:0007155">
    <property type="term" value="P:cell adhesion"/>
    <property type="evidence" value="ECO:0007669"/>
    <property type="project" value="UniProtKB-KW"/>
</dbReference>
<keyword evidence="7" id="KW-0106">Calcium</keyword>
<dbReference type="InterPro" id="IPR027397">
    <property type="entry name" value="Catenin-bd_sf"/>
</dbReference>
<evidence type="ECO:0000256" key="9">
    <source>
        <dbReference type="ARBA" id="ARBA00022949"/>
    </source>
</evidence>
<protein>
    <recommendedName>
        <fullName evidence="15">Cadherin Y-type LIR-motif domain-containing protein</fullName>
    </recommendedName>
</protein>
<evidence type="ECO:0000256" key="6">
    <source>
        <dbReference type="ARBA" id="ARBA00022737"/>
    </source>
</evidence>
<feature type="domain" description="Cadherin Y-type LIR-motif" evidence="15">
    <location>
        <begin position="104"/>
        <end position="158"/>
    </location>
</feature>
<keyword evidence="5" id="KW-0479">Metal-binding</keyword>
<evidence type="ECO:0000256" key="2">
    <source>
        <dbReference type="ARBA" id="ARBA00004536"/>
    </source>
</evidence>
<evidence type="ECO:0000256" key="14">
    <source>
        <dbReference type="SAM" id="SignalP"/>
    </source>
</evidence>
<dbReference type="GO" id="GO:0005886">
    <property type="term" value="C:plasma membrane"/>
    <property type="evidence" value="ECO:0007669"/>
    <property type="project" value="UniProtKB-SubCell"/>
</dbReference>
<name>A0ABD0RQH2_CIRMR</name>
<keyword evidence="10" id="KW-1133">Transmembrane helix</keyword>
<feature type="chain" id="PRO_5044831089" description="Cadherin Y-type LIR-motif domain-containing protein" evidence="14">
    <location>
        <begin position="16"/>
        <end position="183"/>
    </location>
</feature>
<comment type="caution">
    <text evidence="16">The sequence shown here is derived from an EMBL/GenBank/DDBJ whole genome shotgun (WGS) entry which is preliminary data.</text>
</comment>
<keyword evidence="8" id="KW-0130">Cell adhesion</keyword>
<dbReference type="PANTHER" id="PTHR24027">
    <property type="entry name" value="CADHERIN-23"/>
    <property type="match status" value="1"/>
</dbReference>
<comment type="function">
    <text evidence="13">Cadherins are calcium-dependent cell adhesion proteins.</text>
</comment>
<feature type="signal peptide" evidence="14">
    <location>
        <begin position="1"/>
        <end position="15"/>
    </location>
</feature>
<evidence type="ECO:0000256" key="7">
    <source>
        <dbReference type="ARBA" id="ARBA00022837"/>
    </source>
</evidence>
<evidence type="ECO:0000313" key="16">
    <source>
        <dbReference type="EMBL" id="KAL0200783.1"/>
    </source>
</evidence>
<keyword evidence="4" id="KW-0812">Transmembrane</keyword>
<dbReference type="Gene3D" id="4.10.900.10">
    <property type="entry name" value="TCF3-CBD (Catenin binding domain)"/>
    <property type="match status" value="1"/>
</dbReference>
<evidence type="ECO:0000256" key="13">
    <source>
        <dbReference type="RuleBase" id="RU004357"/>
    </source>
</evidence>
<evidence type="ECO:0000256" key="3">
    <source>
        <dbReference type="ARBA" id="ARBA00022475"/>
    </source>
</evidence>
<evidence type="ECO:0000256" key="10">
    <source>
        <dbReference type="ARBA" id="ARBA00022989"/>
    </source>
</evidence>
<dbReference type="GO" id="GO:0046872">
    <property type="term" value="F:metal ion binding"/>
    <property type="evidence" value="ECO:0007669"/>
    <property type="project" value="UniProtKB-KW"/>
</dbReference>
<keyword evidence="14" id="KW-0732">Signal</keyword>
<dbReference type="EMBL" id="JAMKFB020000002">
    <property type="protein sequence ID" value="KAL0200783.1"/>
    <property type="molecule type" value="Genomic_DNA"/>
</dbReference>
<evidence type="ECO:0000256" key="5">
    <source>
        <dbReference type="ARBA" id="ARBA00022723"/>
    </source>
</evidence>
<dbReference type="Proteomes" id="UP001529510">
    <property type="component" value="Unassembled WGS sequence"/>
</dbReference>
<keyword evidence="17" id="KW-1185">Reference proteome</keyword>
<evidence type="ECO:0000313" key="17">
    <source>
        <dbReference type="Proteomes" id="UP001529510"/>
    </source>
</evidence>